<evidence type="ECO:0000256" key="1">
    <source>
        <dbReference type="SAM" id="Phobius"/>
    </source>
</evidence>
<feature type="transmembrane region" description="Helical" evidence="1">
    <location>
        <begin position="189"/>
        <end position="208"/>
    </location>
</feature>
<dbReference type="PANTHER" id="PTHR37305:SF1">
    <property type="entry name" value="MEMBRANE PROTEIN"/>
    <property type="match status" value="1"/>
</dbReference>
<gene>
    <name evidence="2" type="ORF">ACFSUC_05485</name>
</gene>
<feature type="transmembrane region" description="Helical" evidence="1">
    <location>
        <begin position="14"/>
        <end position="35"/>
    </location>
</feature>
<protein>
    <submittedName>
        <fullName evidence="2">ABC transporter permease subunit</fullName>
    </submittedName>
</protein>
<name>A0ABW5RAB3_9BACL</name>
<accession>A0ABW5RAB3</accession>
<comment type="caution">
    <text evidence="2">The sequence shown here is derived from an EMBL/GenBank/DDBJ whole genome shotgun (WGS) entry which is preliminary data.</text>
</comment>
<feature type="transmembrane region" description="Helical" evidence="1">
    <location>
        <begin position="122"/>
        <end position="144"/>
    </location>
</feature>
<evidence type="ECO:0000313" key="3">
    <source>
        <dbReference type="Proteomes" id="UP001597497"/>
    </source>
</evidence>
<dbReference type="PANTHER" id="PTHR37305">
    <property type="entry name" value="INTEGRAL MEMBRANE PROTEIN-RELATED"/>
    <property type="match status" value="1"/>
</dbReference>
<keyword evidence="1" id="KW-1133">Transmembrane helix</keyword>
<keyword evidence="1" id="KW-0472">Membrane</keyword>
<feature type="transmembrane region" description="Helical" evidence="1">
    <location>
        <begin position="75"/>
        <end position="95"/>
    </location>
</feature>
<dbReference type="RefSeq" id="WP_379928481.1">
    <property type="nucleotide sequence ID" value="NZ_JBHUMM010000008.1"/>
</dbReference>
<sequence length="264" mass="29644">MIYKRELRKNVKSLLIWSVILCGLILMSLSIYPQFTENKDMIDELLQAYPEPFKEAFGMNDLDFGSLLGFYGVEIHFMVALLGSIYAVMLASNILSKEENEKTIEFLLSKPITRSQILTEKLGAVLTHILIFNLLIMIVSLIGFQFSSEDYALSTFLFLILGTVLMHLTFAALAFLLSSFMRKSRTITAVSLGLVLISYFLSIVSGMTEQLEGLKYLSLFKYVDAADIIKESALSPLYAFLMLVVIAASIGLTYSTYRKKDIAV</sequence>
<reference evidence="3" key="1">
    <citation type="journal article" date="2019" name="Int. J. Syst. Evol. Microbiol.">
        <title>The Global Catalogue of Microorganisms (GCM) 10K type strain sequencing project: providing services to taxonomists for standard genome sequencing and annotation.</title>
        <authorList>
            <consortium name="The Broad Institute Genomics Platform"/>
            <consortium name="The Broad Institute Genome Sequencing Center for Infectious Disease"/>
            <person name="Wu L."/>
            <person name="Ma J."/>
        </authorList>
    </citation>
    <scope>NUCLEOTIDE SEQUENCE [LARGE SCALE GENOMIC DNA]</scope>
    <source>
        <strain evidence="3">KCTC 33676</strain>
    </source>
</reference>
<keyword evidence="3" id="KW-1185">Reference proteome</keyword>
<dbReference type="EMBL" id="JBHUMM010000008">
    <property type="protein sequence ID" value="MFD2671052.1"/>
    <property type="molecule type" value="Genomic_DNA"/>
</dbReference>
<feature type="transmembrane region" description="Helical" evidence="1">
    <location>
        <begin position="156"/>
        <end position="177"/>
    </location>
</feature>
<organism evidence="2 3">
    <name type="scientific">Marinicrinis sediminis</name>
    <dbReference type="NCBI Taxonomy" id="1652465"/>
    <lineage>
        <taxon>Bacteria</taxon>
        <taxon>Bacillati</taxon>
        <taxon>Bacillota</taxon>
        <taxon>Bacilli</taxon>
        <taxon>Bacillales</taxon>
        <taxon>Paenibacillaceae</taxon>
    </lineage>
</organism>
<dbReference type="Proteomes" id="UP001597497">
    <property type="component" value="Unassembled WGS sequence"/>
</dbReference>
<proteinExistence type="predicted"/>
<dbReference type="Pfam" id="PF12679">
    <property type="entry name" value="ABC2_membrane_2"/>
    <property type="match status" value="1"/>
</dbReference>
<feature type="transmembrane region" description="Helical" evidence="1">
    <location>
        <begin position="237"/>
        <end position="257"/>
    </location>
</feature>
<evidence type="ECO:0000313" key="2">
    <source>
        <dbReference type="EMBL" id="MFD2671052.1"/>
    </source>
</evidence>
<keyword evidence="1" id="KW-0812">Transmembrane</keyword>